<dbReference type="PANTHER" id="PTHR37302:SF1">
    <property type="entry name" value="PROTEIN DINB"/>
    <property type="match status" value="1"/>
</dbReference>
<organism evidence="4 5">
    <name type="scientific">Amphritea atlantica</name>
    <dbReference type="NCBI Taxonomy" id="355243"/>
    <lineage>
        <taxon>Bacteria</taxon>
        <taxon>Pseudomonadati</taxon>
        <taxon>Pseudomonadota</taxon>
        <taxon>Gammaproteobacteria</taxon>
        <taxon>Oceanospirillales</taxon>
        <taxon>Oceanospirillaceae</taxon>
        <taxon>Amphritea</taxon>
    </lineage>
</organism>
<feature type="binding site" evidence="3">
    <location>
        <position position="139"/>
    </location>
    <ligand>
        <name>a divalent metal cation</name>
        <dbReference type="ChEBI" id="CHEBI:60240"/>
    </ligand>
</feature>
<dbReference type="EMBL" id="FOGB01000017">
    <property type="protein sequence ID" value="SER10513.1"/>
    <property type="molecule type" value="Genomic_DNA"/>
</dbReference>
<dbReference type="InterPro" id="IPR034660">
    <property type="entry name" value="DinB/YfiT-like"/>
</dbReference>
<sequence length="163" mass="18842">MISPSYCQTMARYNARMNDQLYNACATIPDQQRRTDMKLFFKSIHGTLDHLMYGDIAWLSRFMGKEDEVPEFGGILYPDFSELADTRKVWDQKIIDWADRLKQSWLESDFSYISKIDGTARTKPAWLLAAHMFNHSTHHRGQLTTALSQLGIDFGVTDLPFVL</sequence>
<dbReference type="GO" id="GO:0046872">
    <property type="term" value="F:metal ion binding"/>
    <property type="evidence" value="ECO:0007669"/>
    <property type="project" value="UniProtKB-KW"/>
</dbReference>
<keyword evidence="5" id="KW-1185">Reference proteome</keyword>
<dbReference type="Pfam" id="PF05163">
    <property type="entry name" value="DinB"/>
    <property type="match status" value="1"/>
</dbReference>
<keyword evidence="2 3" id="KW-0479">Metal-binding</keyword>
<dbReference type="Gene3D" id="1.20.120.450">
    <property type="entry name" value="dinb family like domain"/>
    <property type="match status" value="1"/>
</dbReference>
<reference evidence="5" key="1">
    <citation type="submission" date="2016-10" db="EMBL/GenBank/DDBJ databases">
        <authorList>
            <person name="Varghese N."/>
            <person name="Submissions S."/>
        </authorList>
    </citation>
    <scope>NUCLEOTIDE SEQUENCE [LARGE SCALE GENOMIC DNA]</scope>
    <source>
        <strain evidence="5">DSM 18887</strain>
    </source>
</reference>
<feature type="binding site" evidence="3">
    <location>
        <position position="135"/>
    </location>
    <ligand>
        <name>a divalent metal cation</name>
        <dbReference type="ChEBI" id="CHEBI:60240"/>
    </ligand>
</feature>
<dbReference type="SUPFAM" id="SSF109854">
    <property type="entry name" value="DinB/YfiT-like putative metalloenzymes"/>
    <property type="match status" value="1"/>
</dbReference>
<dbReference type="Proteomes" id="UP000198749">
    <property type="component" value="Unassembled WGS sequence"/>
</dbReference>
<dbReference type="RefSeq" id="WP_091361646.1">
    <property type="nucleotide sequence ID" value="NZ_AP025284.1"/>
</dbReference>
<dbReference type="PANTHER" id="PTHR37302">
    <property type="entry name" value="SLR1116 PROTEIN"/>
    <property type="match status" value="1"/>
</dbReference>
<evidence type="ECO:0000256" key="3">
    <source>
        <dbReference type="PIRSR" id="PIRSR607837-1"/>
    </source>
</evidence>
<dbReference type="InterPro" id="IPR007837">
    <property type="entry name" value="DinB"/>
</dbReference>
<dbReference type="OrthoDB" id="9807509at2"/>
<evidence type="ECO:0000313" key="4">
    <source>
        <dbReference type="EMBL" id="SER10513.1"/>
    </source>
</evidence>
<accession>A0A1H9LHX9</accession>
<feature type="binding site" evidence="3">
    <location>
        <position position="50"/>
    </location>
    <ligand>
        <name>a divalent metal cation</name>
        <dbReference type="ChEBI" id="CHEBI:60240"/>
    </ligand>
</feature>
<evidence type="ECO:0000313" key="5">
    <source>
        <dbReference type="Proteomes" id="UP000198749"/>
    </source>
</evidence>
<proteinExistence type="inferred from homology"/>
<name>A0A1H9LHX9_9GAMM</name>
<protein>
    <submittedName>
        <fullName evidence="4">Uncharacterized damage-inducible protein DinB (Forms a four-helix bundle)</fullName>
    </submittedName>
</protein>
<evidence type="ECO:0000256" key="1">
    <source>
        <dbReference type="ARBA" id="ARBA00008635"/>
    </source>
</evidence>
<evidence type="ECO:0000256" key="2">
    <source>
        <dbReference type="ARBA" id="ARBA00022723"/>
    </source>
</evidence>
<dbReference type="AlphaFoldDB" id="A0A1H9LHX9"/>
<comment type="similarity">
    <text evidence="1">Belongs to the DinB family.</text>
</comment>
<gene>
    <name evidence="4" type="ORF">SAMN03080615_03938</name>
</gene>